<keyword evidence="1" id="KW-1133">Transmembrane helix</keyword>
<accession>A0ABS9NQF8</accession>
<name>A0ABS9NQF8_9NEIS</name>
<dbReference type="RefSeq" id="WP_238748026.1">
    <property type="nucleotide sequence ID" value="NZ_JAKOOW010000030.1"/>
</dbReference>
<keyword evidence="4" id="KW-1185">Reference proteome</keyword>
<feature type="transmembrane region" description="Helical" evidence="1">
    <location>
        <begin position="194"/>
        <end position="213"/>
    </location>
</feature>
<dbReference type="PROSITE" id="PS51257">
    <property type="entry name" value="PROKAR_LIPOPROTEIN"/>
    <property type="match status" value="1"/>
</dbReference>
<evidence type="ECO:0000256" key="2">
    <source>
        <dbReference type="SAM" id="SignalP"/>
    </source>
</evidence>
<feature type="signal peptide" evidence="2">
    <location>
        <begin position="1"/>
        <end position="21"/>
    </location>
</feature>
<proteinExistence type="predicted"/>
<comment type="caution">
    <text evidence="3">The sequence shown here is derived from an EMBL/GenBank/DDBJ whole genome shotgun (WGS) entry which is preliminary data.</text>
</comment>
<organism evidence="3 4">
    <name type="scientific">Kingella pumchi</name>
    <dbReference type="NCBI Taxonomy" id="2779506"/>
    <lineage>
        <taxon>Bacteria</taxon>
        <taxon>Pseudomonadati</taxon>
        <taxon>Pseudomonadota</taxon>
        <taxon>Betaproteobacteria</taxon>
        <taxon>Neisseriales</taxon>
        <taxon>Neisseriaceae</taxon>
        <taxon>Kingella</taxon>
    </lineage>
</organism>
<evidence type="ECO:0008006" key="5">
    <source>
        <dbReference type="Google" id="ProtNLM"/>
    </source>
</evidence>
<feature type="chain" id="PRO_5046073472" description="Lipoprotein" evidence="2">
    <location>
        <begin position="22"/>
        <end position="217"/>
    </location>
</feature>
<keyword evidence="1" id="KW-0472">Membrane</keyword>
<dbReference type="Proteomes" id="UP001298424">
    <property type="component" value="Unassembled WGS sequence"/>
</dbReference>
<evidence type="ECO:0000313" key="3">
    <source>
        <dbReference type="EMBL" id="MCG6504528.1"/>
    </source>
</evidence>
<reference evidence="3 4" key="1">
    <citation type="submission" date="2022-02" db="EMBL/GenBank/DDBJ databases">
        <title>Genome sequence data of Kingella unionensis sp. nov. strain CICC 24913 (CCUG 75125).</title>
        <authorList>
            <person name="Xiao M."/>
        </authorList>
    </citation>
    <scope>NUCLEOTIDE SEQUENCE [LARGE SCALE GENOMIC DNA]</scope>
    <source>
        <strain evidence="3 4">CICC 24913</strain>
    </source>
</reference>
<keyword evidence="1" id="KW-0812">Transmembrane</keyword>
<evidence type="ECO:0000256" key="1">
    <source>
        <dbReference type="SAM" id="Phobius"/>
    </source>
</evidence>
<protein>
    <recommendedName>
        <fullName evidence="5">Lipoprotein</fullName>
    </recommendedName>
</protein>
<evidence type="ECO:0000313" key="4">
    <source>
        <dbReference type="Proteomes" id="UP001298424"/>
    </source>
</evidence>
<gene>
    <name evidence="3" type="ORF">MB824_08465</name>
</gene>
<dbReference type="EMBL" id="JAKOOW010000030">
    <property type="protein sequence ID" value="MCG6504528.1"/>
    <property type="molecule type" value="Genomic_DNA"/>
</dbReference>
<sequence>MKQYLLPIIAALLLGACTVDTYTPTLSRQENILGFYGEKAGTGNSTKPQMYIITDKNEYRITLPPIFQAAQQAGIFNDAVRYRLIMRNISGKRVQLDAYYPYSESREKNLEAFETQLRTRRITTELGQKFYVSKTDDGKSIRAWIDADTDWQQVKLENREALLAQYRRAEPIRLWIYENGRTQRSVKPLDGSSIGMLLLSPILVPAFLFTGGLKPSR</sequence>
<keyword evidence="2" id="KW-0732">Signal</keyword>